<dbReference type="EC" id="2.8.3.16" evidence="2"/>
<protein>
    <submittedName>
        <fullName evidence="2">Probable acyl-CoA transferase/carnitine dehydratase</fullName>
        <ecNumber evidence="2">2.8.3.16</ecNumber>
    </submittedName>
</protein>
<dbReference type="Gene3D" id="3.40.50.10540">
    <property type="entry name" value="Crotonobetainyl-coa:carnitine coa-transferase, domain 1"/>
    <property type="match status" value="1"/>
</dbReference>
<dbReference type="Proteomes" id="UP000001225">
    <property type="component" value="Chromosome"/>
</dbReference>
<dbReference type="InterPro" id="IPR023606">
    <property type="entry name" value="CoA-Trfase_III_dom_1_sf"/>
</dbReference>
<name>A9IDD0_BORPD</name>
<dbReference type="PANTHER" id="PTHR48207">
    <property type="entry name" value="SUCCINATE--HYDROXYMETHYLGLUTARATE COA-TRANSFERASE"/>
    <property type="match status" value="1"/>
</dbReference>
<dbReference type="AlphaFoldDB" id="A9IDD0"/>
<dbReference type="EMBL" id="AM902716">
    <property type="protein sequence ID" value="CAP44802.1"/>
    <property type="molecule type" value="Genomic_DNA"/>
</dbReference>
<reference evidence="2 3" key="1">
    <citation type="journal article" date="2008" name="BMC Genomics">
        <title>The missing link: Bordetella petrii is endowed with both the metabolic versatility of environmental bacteria and virulence traits of pathogenic Bordetellae.</title>
        <authorList>
            <person name="Gross R."/>
            <person name="Guzman C.A."/>
            <person name="Sebaihia M."/>
            <person name="Martins Dos Santos V.A."/>
            <person name="Pieper D.H."/>
            <person name="Koebnik R."/>
            <person name="Lechner M."/>
            <person name="Bartels D."/>
            <person name="Buhrmester J."/>
            <person name="Choudhuri J.V."/>
            <person name="Ebensen T."/>
            <person name="Gaigalat L."/>
            <person name="Herrmann S."/>
            <person name="Khachane A.N."/>
            <person name="Larisch C."/>
            <person name="Link S."/>
            <person name="Linke B."/>
            <person name="Meyer F."/>
            <person name="Mormann S."/>
            <person name="Nakunst D."/>
            <person name="Rueckert C."/>
            <person name="Schneiker-Bekel S."/>
            <person name="Schulze K."/>
            <person name="Vorhoelter F.J."/>
            <person name="Yevsa T."/>
            <person name="Engle J.T."/>
            <person name="Goldman W.E."/>
            <person name="Puehler A."/>
            <person name="Goebel U.B."/>
            <person name="Goesmann A."/>
            <person name="Bloecker H."/>
            <person name="Kaiser O."/>
            <person name="Martinez-Arias R."/>
        </authorList>
    </citation>
    <scope>NUCLEOTIDE SEQUENCE [LARGE SCALE GENOMIC DNA]</scope>
    <source>
        <strain evidence="3">ATCC BAA-461 / DSM 12804 / CCUG 43448 / CIP 107267 / Se-1111R</strain>
    </source>
</reference>
<dbReference type="Gene3D" id="3.30.1540.10">
    <property type="entry name" value="formyl-coa transferase, domain 3"/>
    <property type="match status" value="1"/>
</dbReference>
<evidence type="ECO:0000256" key="1">
    <source>
        <dbReference type="ARBA" id="ARBA00022679"/>
    </source>
</evidence>
<dbReference type="Pfam" id="PF02515">
    <property type="entry name" value="CoA_transf_3"/>
    <property type="match status" value="1"/>
</dbReference>
<accession>A9IDD0</accession>
<dbReference type="KEGG" id="bpt:Bpet4451"/>
<dbReference type="PANTHER" id="PTHR48207:SF4">
    <property type="entry name" value="BLL6097 PROTEIN"/>
    <property type="match status" value="1"/>
</dbReference>
<dbReference type="STRING" id="94624.Bpet4451"/>
<gene>
    <name evidence="2" type="ordered locus">Bpet4451</name>
</gene>
<organism evidence="2 3">
    <name type="scientific">Bordetella petrii (strain ATCC BAA-461 / DSM 12804 / CCUG 43448 / CIP 107267 / Se-1111R)</name>
    <dbReference type="NCBI Taxonomy" id="340100"/>
    <lineage>
        <taxon>Bacteria</taxon>
        <taxon>Pseudomonadati</taxon>
        <taxon>Pseudomonadota</taxon>
        <taxon>Betaproteobacteria</taxon>
        <taxon>Burkholderiales</taxon>
        <taxon>Alcaligenaceae</taxon>
        <taxon>Bordetella</taxon>
    </lineage>
</organism>
<dbReference type="InterPro" id="IPR050483">
    <property type="entry name" value="CoA-transferase_III_domain"/>
</dbReference>
<dbReference type="GO" id="GO:0033608">
    <property type="term" value="F:formyl-CoA transferase activity"/>
    <property type="evidence" value="ECO:0007669"/>
    <property type="project" value="UniProtKB-EC"/>
</dbReference>
<sequence length="405" mass="42990">MSQPDAPAGSAPLAGIKVIDLSAYIAGPYGGALLADLGADVIKVEPPDGDNLRRYPSTLAAESRAFLGVNRGKRGVCLDLKQPAGQKILRRLARRADVLLHNFRPSVPARLGIDYATLGALNPRLVYCAMTGYGQSGPLADNAGYDQVLQARTGICAAQGMGRAGPEIVYGSVVDYYAAAMVANGITAALYQRERTGRGQEVSVSLLGSALAMQSARLVMQQDEPRDINRDMRSGGITGIHPTKAGHLYISANTAHFWKSLCTLIGKPELADDERYDSVKKRAAHADELIPLIRQGLAARTALEWEEIFGVSVPCAAVRKVEDMFDDPQVAAQDFILDMHHCKAGAYKGIANLIKFGANPAGTRPYGAPGLGEHTRAVLGELDLSPQEIESAFSSGAAAEHETGG</sequence>
<proteinExistence type="predicted"/>
<evidence type="ECO:0000313" key="2">
    <source>
        <dbReference type="EMBL" id="CAP44802.1"/>
    </source>
</evidence>
<dbReference type="eggNOG" id="COG1804">
    <property type="taxonomic scope" value="Bacteria"/>
</dbReference>
<keyword evidence="1 2" id="KW-0808">Transferase</keyword>
<keyword evidence="3" id="KW-1185">Reference proteome</keyword>
<dbReference type="InterPro" id="IPR003673">
    <property type="entry name" value="CoA-Trfase_fam_III"/>
</dbReference>
<evidence type="ECO:0000313" key="3">
    <source>
        <dbReference type="Proteomes" id="UP000001225"/>
    </source>
</evidence>
<dbReference type="InterPro" id="IPR044855">
    <property type="entry name" value="CoA-Trfase_III_dom3_sf"/>
</dbReference>
<dbReference type="SUPFAM" id="SSF89796">
    <property type="entry name" value="CoA-transferase family III (CaiB/BaiF)"/>
    <property type="match status" value="1"/>
</dbReference>